<sequence>MIFEFGGAFFIPYVIFMVIFGLPLVYMHLAIGQFSANAAFHKMMPIASGLGWAFVLI</sequence>
<gene>
    <name evidence="1" type="ORF">MENTE1834_LOCUS43315</name>
</gene>
<dbReference type="EMBL" id="CAVMJV010000121">
    <property type="protein sequence ID" value="CAK5105797.1"/>
    <property type="molecule type" value="Genomic_DNA"/>
</dbReference>
<organism evidence="1 2">
    <name type="scientific">Meloidogyne enterolobii</name>
    <name type="common">Root-knot nematode worm</name>
    <name type="synonym">Meloidogyne mayaguensis</name>
    <dbReference type="NCBI Taxonomy" id="390850"/>
    <lineage>
        <taxon>Eukaryota</taxon>
        <taxon>Metazoa</taxon>
        <taxon>Ecdysozoa</taxon>
        <taxon>Nematoda</taxon>
        <taxon>Chromadorea</taxon>
        <taxon>Rhabditida</taxon>
        <taxon>Tylenchina</taxon>
        <taxon>Tylenchomorpha</taxon>
        <taxon>Tylenchoidea</taxon>
        <taxon>Meloidogynidae</taxon>
        <taxon>Meloidogyninae</taxon>
        <taxon>Meloidogyne</taxon>
    </lineage>
</organism>
<accession>A0ACB1AWE5</accession>
<proteinExistence type="predicted"/>
<protein>
    <submittedName>
        <fullName evidence="1">Uncharacterized protein</fullName>
    </submittedName>
</protein>
<evidence type="ECO:0000313" key="1">
    <source>
        <dbReference type="EMBL" id="CAK5105797.1"/>
    </source>
</evidence>
<keyword evidence="2" id="KW-1185">Reference proteome</keyword>
<dbReference type="Proteomes" id="UP001497535">
    <property type="component" value="Unassembled WGS sequence"/>
</dbReference>
<comment type="caution">
    <text evidence="1">The sequence shown here is derived from an EMBL/GenBank/DDBJ whole genome shotgun (WGS) entry which is preliminary data.</text>
</comment>
<evidence type="ECO:0000313" key="2">
    <source>
        <dbReference type="Proteomes" id="UP001497535"/>
    </source>
</evidence>
<name>A0ACB1AWE5_MELEN</name>
<reference evidence="1" key="1">
    <citation type="submission" date="2023-11" db="EMBL/GenBank/DDBJ databases">
        <authorList>
            <person name="Poullet M."/>
        </authorList>
    </citation>
    <scope>NUCLEOTIDE SEQUENCE</scope>
    <source>
        <strain evidence="1">E1834</strain>
    </source>
</reference>